<proteinExistence type="predicted"/>
<evidence type="ECO:0000313" key="1">
    <source>
        <dbReference type="EMBL" id="KRO95415.1"/>
    </source>
</evidence>
<dbReference type="EMBL" id="LICA01000089">
    <property type="protein sequence ID" value="KRO95415.1"/>
    <property type="molecule type" value="Genomic_DNA"/>
</dbReference>
<gene>
    <name evidence="1" type="ORF">ABS24_04445</name>
</gene>
<evidence type="ECO:0008006" key="3">
    <source>
        <dbReference type="Google" id="ProtNLM"/>
    </source>
</evidence>
<evidence type="ECO:0000313" key="2">
    <source>
        <dbReference type="Proteomes" id="UP000051213"/>
    </source>
</evidence>
<dbReference type="PANTHER" id="PTHR33361">
    <property type="entry name" value="GLR0591 PROTEIN"/>
    <property type="match status" value="1"/>
</dbReference>
<dbReference type="Proteomes" id="UP000051213">
    <property type="component" value="Unassembled WGS sequence"/>
</dbReference>
<comment type="caution">
    <text evidence="1">The sequence shown here is derived from an EMBL/GenBank/DDBJ whole genome shotgun (WGS) entry which is preliminary data.</text>
</comment>
<dbReference type="Pfam" id="PF05960">
    <property type="entry name" value="DUF885"/>
    <property type="match status" value="1"/>
</dbReference>
<protein>
    <recommendedName>
        <fullName evidence="3">Lipoprotein</fullName>
    </recommendedName>
</protein>
<dbReference type="PANTHER" id="PTHR33361:SF16">
    <property type="entry name" value="DUF885 DOMAIN-CONTAINING PROTEIN"/>
    <property type="match status" value="1"/>
</dbReference>
<dbReference type="InterPro" id="IPR010281">
    <property type="entry name" value="DUF885"/>
</dbReference>
<name>A0A0R2U7B5_9GAMM</name>
<sequence length="606" mass="69036">MNKILIPLLTLVAMLLINGCDSSNSGKMSNTSVKMDSGALNQLLDDLFMEELQQSPQSMTYLGLRDRYGEWDDISDKARDASMEMTTAHLAKVSKLDLTNIDEATKLSVKMFIQQATLKIEGDRWRYHSYPVSQMRGAHSMIPSFLINQHLIANVEEAEAYIQRIVNSSILLDQLVTEIRIRDRKGILPPKFVFPLVLKSIENITTGMPFSEGADSTILADFRTKVAALDIADSEKDKLVTTAKAALEDYLAPGYEKLHEYLANLQDSATNDHGVWKFPEGVDFYNFALKRTTTTNLTAVEIHEMGLEEVARIQSEMRQIMRRVEFDGDLQDFFSFMRTEPQFYYPDTPAGKQAYLDQATLLIDTMKLRLDELFIRKPKADLMVKAVEPFREASAGQAFYQSPAPDGSRPGTYFANLYRMSDMSKYNMEALAYHEGIPGHHMQISIAQELENMPKFRLFGGYTVFSEGWGLYSESVPKEIGLYADPYSDFGRLSGELYRACRLVVDTGLHAKRWTREEALEYMNNNVPHSNSYNVRQIERYIVMPSQATAYKIGMLKIQDLRRIAKRALGNKFDIRQFHDVVLRDGSVPLPILEENVNNWITRSTL</sequence>
<organism evidence="1 2">
    <name type="scientific">SAR92 bacterium BACL26 MAG-121220-bin70</name>
    <dbReference type="NCBI Taxonomy" id="1655626"/>
    <lineage>
        <taxon>Bacteria</taxon>
        <taxon>Pseudomonadati</taxon>
        <taxon>Pseudomonadota</taxon>
        <taxon>Gammaproteobacteria</taxon>
        <taxon>Cellvibrionales</taxon>
        <taxon>Porticoccaceae</taxon>
        <taxon>SAR92 clade</taxon>
    </lineage>
</organism>
<reference evidence="1 2" key="1">
    <citation type="submission" date="2015-10" db="EMBL/GenBank/DDBJ databases">
        <title>Metagenome-Assembled Genomes uncover a global brackish microbiome.</title>
        <authorList>
            <person name="Hugerth L.W."/>
            <person name="Larsson J."/>
            <person name="Alneberg J."/>
            <person name="Lindh M.V."/>
            <person name="Legrand C."/>
            <person name="Pinhassi J."/>
            <person name="Andersson A.F."/>
        </authorList>
    </citation>
    <scope>NUCLEOTIDE SEQUENCE [LARGE SCALE GENOMIC DNA]</scope>
    <source>
        <strain evidence="1">BACL26 MAG-121220-bin70</strain>
    </source>
</reference>
<dbReference type="AlphaFoldDB" id="A0A0R2U7B5"/>
<accession>A0A0R2U7B5</accession>